<keyword evidence="4" id="KW-0378">Hydrolase</keyword>
<evidence type="ECO:0000313" key="7">
    <source>
        <dbReference type="EMBL" id="OOL83976.1"/>
    </source>
</evidence>
<dbReference type="GO" id="GO:0006508">
    <property type="term" value="P:proteolysis"/>
    <property type="evidence" value="ECO:0007669"/>
    <property type="project" value="UniProtKB-KW"/>
</dbReference>
<keyword evidence="5" id="KW-1133">Transmembrane helix</keyword>
<dbReference type="EMBL" id="MVGJ01000005">
    <property type="protein sequence ID" value="OOL83976.1"/>
    <property type="molecule type" value="Genomic_DNA"/>
</dbReference>
<gene>
    <name evidence="7" type="ORF">B1P95_01030</name>
</gene>
<dbReference type="InterPro" id="IPR022764">
    <property type="entry name" value="Peptidase_S54_rhomboid_dom"/>
</dbReference>
<evidence type="ECO:0000256" key="4">
    <source>
        <dbReference type="ARBA" id="ARBA00022801"/>
    </source>
</evidence>
<comment type="subcellular location">
    <subcellularLocation>
        <location evidence="1">Membrane</location>
        <topology evidence="1">Multi-pass membrane protein</topology>
    </subcellularLocation>
</comment>
<dbReference type="PANTHER" id="PTHR43731">
    <property type="entry name" value="RHOMBOID PROTEASE"/>
    <property type="match status" value="1"/>
</dbReference>
<sequence>MKWEVFMNYQQQIKLRAWLRRPLWTYAFLGIQTAVFLMMELFPRLEIPYYAGMYGPYLVHFNEWWRLVTPIFIHFGLMHFVMNSLILYFMGQQIEAIYGHWRFFLIYMFSGIMGNTASFAFNEANVLSGGASTSIFGLFGALFILGFHFKHNPAIQQLVRHFLLFIVLTFVFGLLDTSVDVWGHVGGLIGGLVLGNVLGLPKQQTSYSIHQRILSTLVFVFLFVICILLGLKKYGLLV</sequence>
<dbReference type="GO" id="GO:0016020">
    <property type="term" value="C:membrane"/>
    <property type="evidence" value="ECO:0007669"/>
    <property type="project" value="UniProtKB-SubCell"/>
</dbReference>
<reference evidence="7 8" key="1">
    <citation type="submission" date="2017-02" db="EMBL/GenBank/DDBJ databases">
        <title>Clonality and virulence of isolates of VRE in Hematopoietic Stem Cell Transplanted (HSCT) patients.</title>
        <authorList>
            <person name="Marchi A.P."/>
            <person name="Martins R.C."/>
            <person name="Marie S.K."/>
            <person name="Levin A.S."/>
            <person name="Costa S.F."/>
        </authorList>
    </citation>
    <scope>NUCLEOTIDE SEQUENCE [LARGE SCALE GENOMIC DNA]</scope>
    <source>
        <strain evidence="7 8">LIM1759</strain>
    </source>
</reference>
<dbReference type="Pfam" id="PF01694">
    <property type="entry name" value="Rhomboid"/>
    <property type="match status" value="1"/>
</dbReference>
<dbReference type="InterPro" id="IPR035952">
    <property type="entry name" value="Rhomboid-like_sf"/>
</dbReference>
<proteinExistence type="inferred from homology"/>
<evidence type="ECO:0000256" key="5">
    <source>
        <dbReference type="ARBA" id="ARBA00022989"/>
    </source>
</evidence>
<dbReference type="Proteomes" id="UP000191171">
    <property type="component" value="Unassembled WGS sequence"/>
</dbReference>
<evidence type="ECO:0000256" key="1">
    <source>
        <dbReference type="ARBA" id="ARBA00004141"/>
    </source>
</evidence>
<dbReference type="InterPro" id="IPR050925">
    <property type="entry name" value="Rhomboid_protease_S54"/>
</dbReference>
<dbReference type="AlphaFoldDB" id="A0A1S8HR31"/>
<evidence type="ECO:0000256" key="2">
    <source>
        <dbReference type="ARBA" id="ARBA00009045"/>
    </source>
</evidence>
<accession>A0A1S8HR31</accession>
<dbReference type="PANTHER" id="PTHR43731:SF14">
    <property type="entry name" value="PRESENILIN-ASSOCIATED RHOMBOID-LIKE PROTEIN, MITOCHONDRIAL"/>
    <property type="match status" value="1"/>
</dbReference>
<comment type="similarity">
    <text evidence="2">Belongs to the peptidase S54 family.</text>
</comment>
<evidence type="ECO:0000313" key="8">
    <source>
        <dbReference type="Proteomes" id="UP000191171"/>
    </source>
</evidence>
<dbReference type="Gene3D" id="1.20.1540.10">
    <property type="entry name" value="Rhomboid-like"/>
    <property type="match status" value="1"/>
</dbReference>
<comment type="caution">
    <text evidence="7">The sequence shown here is derived from an EMBL/GenBank/DDBJ whole genome shotgun (WGS) entry which is preliminary data.</text>
</comment>
<protein>
    <submittedName>
        <fullName evidence="7">Rhomboid family intramembrane serine protease</fullName>
    </submittedName>
</protein>
<dbReference type="SUPFAM" id="SSF144091">
    <property type="entry name" value="Rhomboid-like"/>
    <property type="match status" value="1"/>
</dbReference>
<name>A0A1S8HR31_ENTFC</name>
<dbReference type="GO" id="GO:0004252">
    <property type="term" value="F:serine-type endopeptidase activity"/>
    <property type="evidence" value="ECO:0007669"/>
    <property type="project" value="InterPro"/>
</dbReference>
<keyword evidence="7" id="KW-0645">Protease</keyword>
<organism evidence="7 8">
    <name type="scientific">Enterococcus faecium</name>
    <name type="common">Streptococcus faecium</name>
    <dbReference type="NCBI Taxonomy" id="1352"/>
    <lineage>
        <taxon>Bacteria</taxon>
        <taxon>Bacillati</taxon>
        <taxon>Bacillota</taxon>
        <taxon>Bacilli</taxon>
        <taxon>Lactobacillales</taxon>
        <taxon>Enterococcaceae</taxon>
        <taxon>Enterococcus</taxon>
    </lineage>
</organism>
<keyword evidence="3" id="KW-0812">Transmembrane</keyword>
<keyword evidence="6" id="KW-0472">Membrane</keyword>
<evidence type="ECO:0000256" key="6">
    <source>
        <dbReference type="ARBA" id="ARBA00023136"/>
    </source>
</evidence>
<evidence type="ECO:0000256" key="3">
    <source>
        <dbReference type="ARBA" id="ARBA00022692"/>
    </source>
</evidence>